<proteinExistence type="predicted"/>
<sequence length="610" mass="63781">MRAIMLSGAAVLALGSTLALAQQRPTDLLPPGFNQPAPTPTPAPSPAPTRAPQPGPTATPARPATPPRTGGAVVQPLPAAPIPESTGGDDLADLPTLEELESLSTDELDERLGLRPRFDIPPAARRSTERIGVIASSEGGMPAGSLTRQPAQLVRAALAGMNGPLVSRWGHILLRRTLASRLAAPEGMNPVYFAALRARALNAMGEFAVSRALVQNVDTQDYSDSLTDVAISAYLGTADIVGACPAVRLADSRDEGQWRMLAAICNAYAGDGTRAQNDLRRALNSGSVERIDSLLAQRYAGAAGQGRRAVTIEWDNVEELTPWRFALANALGEEVPEALLGSAGPYYRRSAAIIPALTGPQRVAGADLAASEGILSSQAMVDLYSQIYAEEGQEGDAAATAARLRDAYVANSSSARLDAIRAIWGGDADYGRQVLTAYAAARLTPDAAFQGDAAALIASMLTAGLEQDALRWRSVVEDGSLGWALLAFAQPGEGGSVGGGDVSTFLDAESRAKSRMLIAGLAGLDRIDGGDYSEELGIDLRRQTRWTRAIDAAAQAGNPTLVALLAGLGMQGNSWDRMTALHLYHIVRALSATGMKAEARMIAAEAVARA</sequence>
<accession>A0ABY5T1C4</accession>
<evidence type="ECO:0008006" key="5">
    <source>
        <dbReference type="Google" id="ProtNLM"/>
    </source>
</evidence>
<feature type="chain" id="PRO_5045858055" description="Sel1 repeat family protein" evidence="2">
    <location>
        <begin position="22"/>
        <end position="610"/>
    </location>
</feature>
<dbReference type="EMBL" id="CP092471">
    <property type="protein sequence ID" value="UVI39138.1"/>
    <property type="molecule type" value="Genomic_DNA"/>
</dbReference>
<feature type="compositionally biased region" description="Pro residues" evidence="1">
    <location>
        <begin position="37"/>
        <end position="57"/>
    </location>
</feature>
<gene>
    <name evidence="3" type="ORF">L1F33_13030</name>
</gene>
<feature type="region of interest" description="Disordered" evidence="1">
    <location>
        <begin position="26"/>
        <end position="92"/>
    </location>
</feature>
<evidence type="ECO:0000313" key="3">
    <source>
        <dbReference type="EMBL" id="UVI39138.1"/>
    </source>
</evidence>
<dbReference type="Proteomes" id="UP001065265">
    <property type="component" value="Chromosome"/>
</dbReference>
<evidence type="ECO:0000256" key="2">
    <source>
        <dbReference type="SAM" id="SignalP"/>
    </source>
</evidence>
<dbReference type="RefSeq" id="WP_265558320.1">
    <property type="nucleotide sequence ID" value="NZ_CP092471.1"/>
</dbReference>
<keyword evidence="4" id="KW-1185">Reference proteome</keyword>
<evidence type="ECO:0000256" key="1">
    <source>
        <dbReference type="SAM" id="MobiDB-lite"/>
    </source>
</evidence>
<feature type="compositionally biased region" description="Low complexity" evidence="1">
    <location>
        <begin position="58"/>
        <end position="72"/>
    </location>
</feature>
<reference evidence="3" key="1">
    <citation type="submission" date="2022-02" db="EMBL/GenBank/DDBJ databases">
        <title>Qipengyuania spongiae sp. nov., isolated from marine sponge.</title>
        <authorList>
            <person name="Li Z."/>
            <person name="Zhang M."/>
        </authorList>
    </citation>
    <scope>NUCLEOTIDE SEQUENCE</scope>
    <source>
        <strain evidence="3">PHS-Z21</strain>
    </source>
</reference>
<keyword evidence="2" id="KW-0732">Signal</keyword>
<evidence type="ECO:0000313" key="4">
    <source>
        <dbReference type="Proteomes" id="UP001065265"/>
    </source>
</evidence>
<name>A0ABY5T1C4_9SPHN</name>
<organism evidence="3 4">
    <name type="scientific">Qipengyuania spongiae</name>
    <dbReference type="NCBI Taxonomy" id="2909673"/>
    <lineage>
        <taxon>Bacteria</taxon>
        <taxon>Pseudomonadati</taxon>
        <taxon>Pseudomonadota</taxon>
        <taxon>Alphaproteobacteria</taxon>
        <taxon>Sphingomonadales</taxon>
        <taxon>Erythrobacteraceae</taxon>
        <taxon>Qipengyuania</taxon>
    </lineage>
</organism>
<protein>
    <recommendedName>
        <fullName evidence="5">Sel1 repeat family protein</fullName>
    </recommendedName>
</protein>
<feature type="signal peptide" evidence="2">
    <location>
        <begin position="1"/>
        <end position="21"/>
    </location>
</feature>